<dbReference type="Pfam" id="PF13426">
    <property type="entry name" value="PAS_9"/>
    <property type="match status" value="1"/>
</dbReference>
<protein>
    <recommendedName>
        <fullName evidence="2">PAS domain-containing protein</fullName>
    </recommendedName>
</protein>
<dbReference type="NCBIfam" id="TIGR00229">
    <property type="entry name" value="sensory_box"/>
    <property type="match status" value="1"/>
</dbReference>
<accession>A0A7S4ABA0</accession>
<sequence length="292" mass="32275">MKIAMARRITKKGANLWNGTCPSRMSMVSYFSTNPTNPTWSRDLLFASPESDFVSAPKSVHSEGNTPTGSLSTDQTNPTWSENLSFASPESDFTSARKTVHSKTIPSGRGANIDSIFDELFRNHHLYVSPETATGSIAYSEMLDQTIKDIIMKRLSLKEILPKTMEDALNDERPIIITTVESPFRVVDVNGAWEGLCGYRRDEAIGRNLGSLLQGPETNIQTANDTVRALRTNGFSEAILTNYTKSGHKFKNHLKLGMISGTRSIDISSDETYFVGVLNDTSHRSNEQTASL</sequence>
<feature type="domain" description="PAS" evidence="2">
    <location>
        <begin position="157"/>
        <end position="233"/>
    </location>
</feature>
<name>A0A7S4ABA0_9STRA</name>
<evidence type="ECO:0000313" key="3">
    <source>
        <dbReference type="EMBL" id="CAE0709700.1"/>
    </source>
</evidence>
<dbReference type="InterPro" id="IPR000014">
    <property type="entry name" value="PAS"/>
</dbReference>
<dbReference type="Gene3D" id="3.30.450.20">
    <property type="entry name" value="PAS domain"/>
    <property type="match status" value="1"/>
</dbReference>
<dbReference type="EMBL" id="HBIX01003177">
    <property type="protein sequence ID" value="CAE0709700.1"/>
    <property type="molecule type" value="Transcribed_RNA"/>
</dbReference>
<evidence type="ECO:0000256" key="1">
    <source>
        <dbReference type="SAM" id="MobiDB-lite"/>
    </source>
</evidence>
<dbReference type="SUPFAM" id="SSF55785">
    <property type="entry name" value="PYP-like sensor domain (PAS domain)"/>
    <property type="match status" value="1"/>
</dbReference>
<gene>
    <name evidence="3" type="ORF">PAUS00366_LOCUS2420</name>
</gene>
<dbReference type="CDD" id="cd00130">
    <property type="entry name" value="PAS"/>
    <property type="match status" value="1"/>
</dbReference>
<dbReference type="PROSITE" id="PS50112">
    <property type="entry name" value="PAS"/>
    <property type="match status" value="1"/>
</dbReference>
<feature type="region of interest" description="Disordered" evidence="1">
    <location>
        <begin position="56"/>
        <end position="79"/>
    </location>
</feature>
<dbReference type="InterPro" id="IPR035965">
    <property type="entry name" value="PAS-like_dom_sf"/>
</dbReference>
<feature type="compositionally biased region" description="Polar residues" evidence="1">
    <location>
        <begin position="62"/>
        <end position="79"/>
    </location>
</feature>
<dbReference type="AlphaFoldDB" id="A0A7S4ABA0"/>
<organism evidence="3">
    <name type="scientific">Pseudo-nitzschia australis</name>
    <dbReference type="NCBI Taxonomy" id="44445"/>
    <lineage>
        <taxon>Eukaryota</taxon>
        <taxon>Sar</taxon>
        <taxon>Stramenopiles</taxon>
        <taxon>Ochrophyta</taxon>
        <taxon>Bacillariophyta</taxon>
        <taxon>Bacillariophyceae</taxon>
        <taxon>Bacillariophycidae</taxon>
        <taxon>Bacillariales</taxon>
        <taxon>Bacillariaceae</taxon>
        <taxon>Pseudo-nitzschia</taxon>
    </lineage>
</organism>
<proteinExistence type="predicted"/>
<evidence type="ECO:0000259" key="2">
    <source>
        <dbReference type="PROSITE" id="PS50112"/>
    </source>
</evidence>
<reference evidence="3" key="1">
    <citation type="submission" date="2021-01" db="EMBL/GenBank/DDBJ databases">
        <authorList>
            <person name="Corre E."/>
            <person name="Pelletier E."/>
            <person name="Niang G."/>
            <person name="Scheremetjew M."/>
            <person name="Finn R."/>
            <person name="Kale V."/>
            <person name="Holt S."/>
            <person name="Cochrane G."/>
            <person name="Meng A."/>
            <person name="Brown T."/>
            <person name="Cohen L."/>
        </authorList>
    </citation>
    <scope>NUCLEOTIDE SEQUENCE</scope>
    <source>
        <strain evidence="3">10249 10 AB</strain>
    </source>
</reference>